<evidence type="ECO:0000256" key="2">
    <source>
        <dbReference type="ARBA" id="ARBA00022475"/>
    </source>
</evidence>
<reference evidence="11" key="1">
    <citation type="submission" date="2016-05" db="EMBL/GenBank/DDBJ databases">
        <title>Paenibacillus oryzae. sp. nov., isolated from the rice root.</title>
        <authorList>
            <person name="Zhang J."/>
            <person name="Zhang X."/>
        </authorList>
    </citation>
    <scope>NUCLEOTIDE SEQUENCE [LARGE SCALE GENOMIC DNA]</scope>
    <source>
        <strain evidence="11">KCTC13222</strain>
    </source>
</reference>
<comment type="similarity">
    <text evidence="5">Belongs to the methyl-accepting chemotaxis (MCP) protein family.</text>
</comment>
<dbReference type="OrthoDB" id="358716at2"/>
<dbReference type="Gene3D" id="6.10.340.10">
    <property type="match status" value="1"/>
</dbReference>
<evidence type="ECO:0000256" key="5">
    <source>
        <dbReference type="ARBA" id="ARBA00029447"/>
    </source>
</evidence>
<dbReference type="AlphaFoldDB" id="A0A1C1A458"/>
<keyword evidence="3 7" id="KW-0472">Membrane</keyword>
<keyword evidence="11" id="KW-1185">Reference proteome</keyword>
<dbReference type="Proteomes" id="UP000093309">
    <property type="component" value="Unassembled WGS sequence"/>
</dbReference>
<dbReference type="Pfam" id="PF00015">
    <property type="entry name" value="MCPsignal"/>
    <property type="match status" value="1"/>
</dbReference>
<dbReference type="InterPro" id="IPR004089">
    <property type="entry name" value="MCPsignal_dom"/>
</dbReference>
<dbReference type="PRINTS" id="PR00260">
    <property type="entry name" value="CHEMTRNSDUCR"/>
</dbReference>
<dbReference type="RefSeq" id="WP_065852263.1">
    <property type="nucleotide sequence ID" value="NZ_LYPC01000014.1"/>
</dbReference>
<dbReference type="EMBL" id="LYPC01000014">
    <property type="protein sequence ID" value="OCT15352.1"/>
    <property type="molecule type" value="Genomic_DNA"/>
</dbReference>
<evidence type="ECO:0000256" key="3">
    <source>
        <dbReference type="ARBA" id="ARBA00023136"/>
    </source>
</evidence>
<dbReference type="GO" id="GO:0006935">
    <property type="term" value="P:chemotaxis"/>
    <property type="evidence" value="ECO:0007669"/>
    <property type="project" value="InterPro"/>
</dbReference>
<dbReference type="STRING" id="512399.A8709_14800"/>
<keyword evidence="7" id="KW-0812">Transmembrane</keyword>
<feature type="transmembrane region" description="Helical" evidence="7">
    <location>
        <begin position="190"/>
        <end position="212"/>
    </location>
</feature>
<comment type="subcellular location">
    <subcellularLocation>
        <location evidence="1">Cell membrane</location>
    </subcellularLocation>
</comment>
<name>A0A1C1A458_9BACL</name>
<dbReference type="InterPro" id="IPR003660">
    <property type="entry name" value="HAMP_dom"/>
</dbReference>
<protein>
    <recommendedName>
        <fullName evidence="12">Chemotaxis protein</fullName>
    </recommendedName>
</protein>
<accession>A0A1C1A458</accession>
<dbReference type="SUPFAM" id="SSF58104">
    <property type="entry name" value="Methyl-accepting chemotaxis protein (MCP) signaling domain"/>
    <property type="match status" value="1"/>
</dbReference>
<evidence type="ECO:0000256" key="7">
    <source>
        <dbReference type="SAM" id="Phobius"/>
    </source>
</evidence>
<dbReference type="InterPro" id="IPR024478">
    <property type="entry name" value="HlyB_4HB_MCP"/>
</dbReference>
<evidence type="ECO:0000313" key="11">
    <source>
        <dbReference type="Proteomes" id="UP000093309"/>
    </source>
</evidence>
<evidence type="ECO:0000259" key="9">
    <source>
        <dbReference type="PROSITE" id="PS50885"/>
    </source>
</evidence>
<dbReference type="SMART" id="SM00304">
    <property type="entry name" value="HAMP"/>
    <property type="match status" value="1"/>
</dbReference>
<feature type="domain" description="Methyl-accepting transducer" evidence="8">
    <location>
        <begin position="285"/>
        <end position="521"/>
    </location>
</feature>
<dbReference type="PROSITE" id="PS50111">
    <property type="entry name" value="CHEMOTAXIS_TRANSDUC_2"/>
    <property type="match status" value="1"/>
</dbReference>
<evidence type="ECO:0000256" key="1">
    <source>
        <dbReference type="ARBA" id="ARBA00004236"/>
    </source>
</evidence>
<evidence type="ECO:0000256" key="4">
    <source>
        <dbReference type="ARBA" id="ARBA00023224"/>
    </source>
</evidence>
<proteinExistence type="inferred from homology"/>
<dbReference type="Gene3D" id="1.10.287.950">
    <property type="entry name" value="Methyl-accepting chemotaxis protein"/>
    <property type="match status" value="1"/>
</dbReference>
<comment type="caution">
    <text evidence="10">The sequence shown here is derived from an EMBL/GenBank/DDBJ whole genome shotgun (WGS) entry which is preliminary data.</text>
</comment>
<gene>
    <name evidence="10" type="ORF">A8709_14800</name>
</gene>
<dbReference type="GO" id="GO:0004888">
    <property type="term" value="F:transmembrane signaling receptor activity"/>
    <property type="evidence" value="ECO:0007669"/>
    <property type="project" value="InterPro"/>
</dbReference>
<feature type="transmembrane region" description="Helical" evidence="7">
    <location>
        <begin position="13"/>
        <end position="35"/>
    </location>
</feature>
<dbReference type="PANTHER" id="PTHR32089">
    <property type="entry name" value="METHYL-ACCEPTING CHEMOTAXIS PROTEIN MCPB"/>
    <property type="match status" value="1"/>
</dbReference>
<keyword evidence="4 6" id="KW-0807">Transducer</keyword>
<evidence type="ECO:0000259" key="8">
    <source>
        <dbReference type="PROSITE" id="PS50111"/>
    </source>
</evidence>
<sequence length="571" mass="63250">MNWIRHMKIGNKILLLNVLAVLFLIVLTITNYFFLRDMNRMADQQYQDDYLPTTWIAKLESNVHTMNDRLLEHTLSPDPHYREVLDNEIGKIRERTHQLLTQYEATVQDDPVNELWISKLKESMLTYEEDQNKVKSLSVSGQEKEAYAYYKMHIKSTMEDMSSYIDSLQKDRLETSSALNTERTQLYTRLIWILILSSLVAIAVFYVVGRWISALIVRPLHLMQVLMAKAESGELTLHEATVANDEVGMLHRSFQSMTGSLRTLIGHVQQSALQLTQQAEQFSQHAEQSKLAAESIAISTDTLSQGIQVQVESVTEALHTMQGMKQELGSIHVNSHQMALLADTASQSSQSGMSSVEEMKERIELICAKVSSAGDVVDELRASCNQINTITSAIADIAEQTNLLALNAAIEAARAGDAGRGFSVVAEEVRKLSSQTNHAAKQIVVLLREIGNKAEDVDVTMKQGVKLTHDGVQASNEVGDALLSIQTAFSSVSLKVREVSTSIAQVTERSDRVVTSMMEITTAANQGASSSQDTASANEEQLAMMEEISLSSRSLHGMAAELQQALIGFTV</sequence>
<dbReference type="InterPro" id="IPR004090">
    <property type="entry name" value="Chemotax_Me-accpt_rcpt"/>
</dbReference>
<feature type="domain" description="HAMP" evidence="9">
    <location>
        <begin position="214"/>
        <end position="266"/>
    </location>
</feature>
<dbReference type="Pfam" id="PF12729">
    <property type="entry name" value="4HB_MCP_1"/>
    <property type="match status" value="1"/>
</dbReference>
<organism evidence="10 11">
    <name type="scientific">Paenibacillus pectinilyticus</name>
    <dbReference type="NCBI Taxonomy" id="512399"/>
    <lineage>
        <taxon>Bacteria</taxon>
        <taxon>Bacillati</taxon>
        <taxon>Bacillota</taxon>
        <taxon>Bacilli</taxon>
        <taxon>Bacillales</taxon>
        <taxon>Paenibacillaceae</taxon>
        <taxon>Paenibacillus</taxon>
    </lineage>
</organism>
<keyword evidence="2" id="KW-1003">Cell membrane</keyword>
<evidence type="ECO:0000313" key="10">
    <source>
        <dbReference type="EMBL" id="OCT15352.1"/>
    </source>
</evidence>
<dbReference type="SMART" id="SM00283">
    <property type="entry name" value="MA"/>
    <property type="match status" value="1"/>
</dbReference>
<dbReference type="GO" id="GO:0007165">
    <property type="term" value="P:signal transduction"/>
    <property type="evidence" value="ECO:0007669"/>
    <property type="project" value="UniProtKB-KW"/>
</dbReference>
<keyword evidence="7" id="KW-1133">Transmembrane helix</keyword>
<dbReference type="GO" id="GO:0005886">
    <property type="term" value="C:plasma membrane"/>
    <property type="evidence" value="ECO:0007669"/>
    <property type="project" value="UniProtKB-SubCell"/>
</dbReference>
<dbReference type="CDD" id="cd06225">
    <property type="entry name" value="HAMP"/>
    <property type="match status" value="1"/>
</dbReference>
<dbReference type="PANTHER" id="PTHR32089:SF112">
    <property type="entry name" value="LYSOZYME-LIKE PROTEIN-RELATED"/>
    <property type="match status" value="1"/>
</dbReference>
<evidence type="ECO:0000256" key="6">
    <source>
        <dbReference type="PROSITE-ProRule" id="PRU00284"/>
    </source>
</evidence>
<evidence type="ECO:0008006" key="12">
    <source>
        <dbReference type="Google" id="ProtNLM"/>
    </source>
</evidence>
<dbReference type="PROSITE" id="PS50885">
    <property type="entry name" value="HAMP"/>
    <property type="match status" value="1"/>
</dbReference>